<keyword evidence="5 13" id="KW-0444">Lipid biosynthesis</keyword>
<evidence type="ECO:0000256" key="10">
    <source>
        <dbReference type="ARBA" id="ARBA00023098"/>
    </source>
</evidence>
<dbReference type="PROSITE" id="PS00012">
    <property type="entry name" value="PHOSPHOPANTETHEINE"/>
    <property type="match status" value="1"/>
</dbReference>
<keyword evidence="11" id="KW-0496">Mitochondrion</keyword>
<evidence type="ECO:0000259" key="14">
    <source>
        <dbReference type="PROSITE" id="PS50075"/>
    </source>
</evidence>
<dbReference type="EMBL" id="CAJNOV010011131">
    <property type="protein sequence ID" value="CAF1439460.1"/>
    <property type="molecule type" value="Genomic_DNA"/>
</dbReference>
<dbReference type="InterPro" id="IPR036736">
    <property type="entry name" value="ACP-like_sf"/>
</dbReference>
<dbReference type="PROSITE" id="PS50075">
    <property type="entry name" value="CARRIER"/>
    <property type="match status" value="1"/>
</dbReference>
<dbReference type="Gene3D" id="1.10.1200.10">
    <property type="entry name" value="ACP-like"/>
    <property type="match status" value="1"/>
</dbReference>
<evidence type="ECO:0000256" key="7">
    <source>
        <dbReference type="ARBA" id="ARBA00022832"/>
    </source>
</evidence>
<reference evidence="15" key="1">
    <citation type="submission" date="2021-02" db="EMBL/GenBank/DDBJ databases">
        <authorList>
            <person name="Nowell W R."/>
        </authorList>
    </citation>
    <scope>NUCLEOTIDE SEQUENCE</scope>
</reference>
<dbReference type="PANTHER" id="PTHR20863">
    <property type="entry name" value="ACYL CARRIER PROTEIN"/>
    <property type="match status" value="1"/>
</dbReference>
<dbReference type="GO" id="GO:0000035">
    <property type="term" value="F:acyl binding"/>
    <property type="evidence" value="ECO:0007669"/>
    <property type="project" value="TreeGrafter"/>
</dbReference>
<keyword evidence="8" id="KW-0809">Transit peptide</keyword>
<keyword evidence="10" id="KW-0443">Lipid metabolism</keyword>
<evidence type="ECO:0000256" key="5">
    <source>
        <dbReference type="ARBA" id="ARBA00022516"/>
    </source>
</evidence>
<evidence type="ECO:0000256" key="11">
    <source>
        <dbReference type="ARBA" id="ARBA00023128"/>
    </source>
</evidence>
<protein>
    <recommendedName>
        <fullName evidence="13">Acyl carrier protein</fullName>
    </recommendedName>
</protein>
<dbReference type="OrthoDB" id="448946at2759"/>
<evidence type="ECO:0000256" key="9">
    <source>
        <dbReference type="ARBA" id="ARBA00022982"/>
    </source>
</evidence>
<dbReference type="EMBL" id="CAJNOW010009584">
    <property type="protein sequence ID" value="CAF1566288.1"/>
    <property type="molecule type" value="Genomic_DNA"/>
</dbReference>
<keyword evidence="6" id="KW-0597">Phosphoprotein</keyword>
<name>A0A815NPV4_9BILA</name>
<dbReference type="PANTHER" id="PTHR20863:SF28">
    <property type="entry name" value="ACYL CARRIER PROTEIN, MITOCHONDRIAL"/>
    <property type="match status" value="1"/>
</dbReference>
<evidence type="ECO:0000313" key="18">
    <source>
        <dbReference type="Proteomes" id="UP000663855"/>
    </source>
</evidence>
<dbReference type="Proteomes" id="UP000663834">
    <property type="component" value="Unassembled WGS sequence"/>
</dbReference>
<sequence length="160" mass="18410">MFKTIIRQCIAFQPILNARLSTSITHRLHTLSNRTNVYRNTPIWSHVIVSHRKMTADQSAKNAGQMRTPPPLTPSDVERRVLRICNEYDKILETKKHEITLSTNLMKDLGLDSLDLVEIIVALENEFGFEIPDNEYDKLYIVKSMVDYLVNKMNIVAGPK</sequence>
<dbReference type="GO" id="GO:0005739">
    <property type="term" value="C:mitochondrion"/>
    <property type="evidence" value="ECO:0007669"/>
    <property type="project" value="UniProtKB-SubCell"/>
</dbReference>
<dbReference type="InterPro" id="IPR006162">
    <property type="entry name" value="Ppantetheine_attach_site"/>
</dbReference>
<gene>
    <name evidence="15" type="ORF">CJN711_LOCUS24013</name>
    <name evidence="16" type="ORF">KQP761_LOCUS18781</name>
    <name evidence="17" type="ORF">MBJ925_LOCUS12097</name>
</gene>
<keyword evidence="3" id="KW-0813">Transport</keyword>
<dbReference type="InterPro" id="IPR009081">
    <property type="entry name" value="PP-bd_ACP"/>
</dbReference>
<dbReference type="GO" id="GO:0000036">
    <property type="term" value="F:acyl carrier activity"/>
    <property type="evidence" value="ECO:0007669"/>
    <property type="project" value="TreeGrafter"/>
</dbReference>
<dbReference type="InterPro" id="IPR003231">
    <property type="entry name" value="ACP"/>
</dbReference>
<evidence type="ECO:0000256" key="13">
    <source>
        <dbReference type="RuleBase" id="RU000722"/>
    </source>
</evidence>
<keyword evidence="12 13" id="KW-0275">Fatty acid biosynthesis</keyword>
<evidence type="ECO:0000313" key="17">
    <source>
        <dbReference type="EMBL" id="CAF2045802.1"/>
    </source>
</evidence>
<evidence type="ECO:0000256" key="8">
    <source>
        <dbReference type="ARBA" id="ARBA00022946"/>
    </source>
</evidence>
<organism evidence="15 18">
    <name type="scientific">Rotaria magnacalcarata</name>
    <dbReference type="NCBI Taxonomy" id="392030"/>
    <lineage>
        <taxon>Eukaryota</taxon>
        <taxon>Metazoa</taxon>
        <taxon>Spiralia</taxon>
        <taxon>Gnathifera</taxon>
        <taxon>Rotifera</taxon>
        <taxon>Eurotatoria</taxon>
        <taxon>Bdelloidea</taxon>
        <taxon>Philodinida</taxon>
        <taxon>Philodinidae</taxon>
        <taxon>Rotaria</taxon>
    </lineage>
</organism>
<evidence type="ECO:0000256" key="2">
    <source>
        <dbReference type="ARBA" id="ARBA00010930"/>
    </source>
</evidence>
<proteinExistence type="inferred from homology"/>
<evidence type="ECO:0000256" key="3">
    <source>
        <dbReference type="ARBA" id="ARBA00022448"/>
    </source>
</evidence>
<comment type="similarity">
    <text evidence="2">Belongs to the acyl carrier protein (ACP) family.</text>
</comment>
<keyword evidence="7" id="KW-0276">Fatty acid metabolism</keyword>
<evidence type="ECO:0000313" key="16">
    <source>
        <dbReference type="EMBL" id="CAF1566288.1"/>
    </source>
</evidence>
<evidence type="ECO:0000256" key="4">
    <source>
        <dbReference type="ARBA" id="ARBA00022450"/>
    </source>
</evidence>
<keyword evidence="9" id="KW-0249">Electron transport</keyword>
<comment type="function">
    <text evidence="13">Carrier of the growing fatty acid chain in fatty acid biosynthesis.</text>
</comment>
<feature type="domain" description="Carrier" evidence="14">
    <location>
        <begin position="75"/>
        <end position="153"/>
    </location>
</feature>
<dbReference type="AlphaFoldDB" id="A0A815NPV4"/>
<dbReference type="SUPFAM" id="SSF47336">
    <property type="entry name" value="ACP-like"/>
    <property type="match status" value="1"/>
</dbReference>
<comment type="caution">
    <text evidence="15">The sequence shown here is derived from an EMBL/GenBank/DDBJ whole genome shotgun (WGS) entry which is preliminary data.</text>
</comment>
<evidence type="ECO:0000256" key="1">
    <source>
        <dbReference type="ARBA" id="ARBA00004173"/>
    </source>
</evidence>
<evidence type="ECO:0000256" key="12">
    <source>
        <dbReference type="ARBA" id="ARBA00023160"/>
    </source>
</evidence>
<dbReference type="Pfam" id="PF00550">
    <property type="entry name" value="PP-binding"/>
    <property type="match status" value="1"/>
</dbReference>
<evidence type="ECO:0000313" key="15">
    <source>
        <dbReference type="EMBL" id="CAF1439460.1"/>
    </source>
</evidence>
<accession>A0A815NPV4</accession>
<keyword evidence="4 13" id="KW-0596">Phosphopantetheine</keyword>
<dbReference type="EMBL" id="CAJNRE010005499">
    <property type="protein sequence ID" value="CAF2045802.1"/>
    <property type="molecule type" value="Genomic_DNA"/>
</dbReference>
<evidence type="ECO:0000256" key="6">
    <source>
        <dbReference type="ARBA" id="ARBA00022553"/>
    </source>
</evidence>
<dbReference type="HAMAP" id="MF_01217">
    <property type="entry name" value="Acyl_carrier"/>
    <property type="match status" value="1"/>
</dbReference>
<comment type="subcellular location">
    <subcellularLocation>
        <location evidence="1">Mitochondrion</location>
    </subcellularLocation>
</comment>
<dbReference type="Proteomes" id="UP000663855">
    <property type="component" value="Unassembled WGS sequence"/>
</dbReference>
<dbReference type="Proteomes" id="UP000663824">
    <property type="component" value="Unassembled WGS sequence"/>
</dbReference>